<comment type="caution">
    <text evidence="1">The sequence shown here is derived from an EMBL/GenBank/DDBJ whole genome shotgun (WGS) entry which is preliminary data.</text>
</comment>
<dbReference type="EMBL" id="JAHRIQ010110980">
    <property type="protein sequence ID" value="MEQ2257493.1"/>
    <property type="molecule type" value="Genomic_DNA"/>
</dbReference>
<organism evidence="1 2">
    <name type="scientific">Ilyodon furcidens</name>
    <name type="common">goldbreast splitfin</name>
    <dbReference type="NCBI Taxonomy" id="33524"/>
    <lineage>
        <taxon>Eukaryota</taxon>
        <taxon>Metazoa</taxon>
        <taxon>Chordata</taxon>
        <taxon>Craniata</taxon>
        <taxon>Vertebrata</taxon>
        <taxon>Euteleostomi</taxon>
        <taxon>Actinopterygii</taxon>
        <taxon>Neopterygii</taxon>
        <taxon>Teleostei</taxon>
        <taxon>Neoteleostei</taxon>
        <taxon>Acanthomorphata</taxon>
        <taxon>Ovalentaria</taxon>
        <taxon>Atherinomorphae</taxon>
        <taxon>Cyprinodontiformes</taxon>
        <taxon>Goodeidae</taxon>
        <taxon>Ilyodon</taxon>
    </lineage>
</organism>
<dbReference type="Gene3D" id="2.40.50.140">
    <property type="entry name" value="Nucleic acid-binding proteins"/>
    <property type="match status" value="1"/>
</dbReference>
<proteinExistence type="predicted"/>
<gene>
    <name evidence="1" type="ORF">ILYODFUR_035374</name>
</gene>
<accession>A0ABV0VJQ3</accession>
<dbReference type="Proteomes" id="UP001482620">
    <property type="component" value="Unassembled WGS sequence"/>
</dbReference>
<evidence type="ECO:0000313" key="2">
    <source>
        <dbReference type="Proteomes" id="UP001482620"/>
    </source>
</evidence>
<keyword evidence="2" id="KW-1185">Reference proteome</keyword>
<sequence length="295" mass="32726">MALAKLLNSRPETPYHRLPPLHVSILKLKERPKVLSWTFTENTAIPASVKENKIAALTDGELVTTVTLFEEFAGKVKEGSSYIIRGHELRGQGPPFYINITSRTQFFRGPALKIEEHLLAKAEALLEPPSPLTPLDASLGTKSLMTVEGEVVEVSAIKKVGLRKEQIPLKTIKLKQDQHIILLSLWREAATVALAVGDTISLSHVKASKTSYGNQLQTTTFTMIKAKEEVRTSSCIIGVMEGEEGENLLRVLFEDGQTALISQEMWAPFDEPLQLDKIQVNVKLSGNKIVHIRQM</sequence>
<dbReference type="InterPro" id="IPR012340">
    <property type="entry name" value="NA-bd_OB-fold"/>
</dbReference>
<reference evidence="1 2" key="1">
    <citation type="submission" date="2021-06" db="EMBL/GenBank/DDBJ databases">
        <authorList>
            <person name="Palmer J.M."/>
        </authorList>
    </citation>
    <scope>NUCLEOTIDE SEQUENCE [LARGE SCALE GENOMIC DNA]</scope>
    <source>
        <strain evidence="2">if_2019</strain>
        <tissue evidence="1">Muscle</tissue>
    </source>
</reference>
<name>A0ABV0VJQ3_9TELE</name>
<evidence type="ECO:0000313" key="1">
    <source>
        <dbReference type="EMBL" id="MEQ2257493.1"/>
    </source>
</evidence>
<protein>
    <submittedName>
        <fullName evidence="1">Uncharacterized protein</fullName>
    </submittedName>
</protein>